<evidence type="ECO:0000256" key="7">
    <source>
        <dbReference type="RuleBase" id="RU004466"/>
    </source>
</evidence>
<comment type="cofactor">
    <cofactor evidence="1">
        <name>Mg(2+)</name>
        <dbReference type="ChEBI" id="CHEBI:18420"/>
    </cofactor>
</comment>
<keyword evidence="9" id="KW-1185">Reference proteome</keyword>
<dbReference type="FunFam" id="1.10.600.10:FF:000001">
    <property type="entry name" value="Geranylgeranyl diphosphate synthase"/>
    <property type="match status" value="1"/>
</dbReference>
<protein>
    <submittedName>
        <fullName evidence="8">Geranyltranstransferase</fullName>
    </submittedName>
</protein>
<dbReference type="PROSITE" id="PS00444">
    <property type="entry name" value="POLYPRENYL_SYNTHASE_2"/>
    <property type="match status" value="1"/>
</dbReference>
<gene>
    <name evidence="8" type="ORF">PP2015_2676</name>
</gene>
<dbReference type="SFLD" id="SFLDS00005">
    <property type="entry name" value="Isoprenoid_Synthase_Type_I"/>
    <property type="match status" value="1"/>
</dbReference>
<evidence type="ECO:0000313" key="8">
    <source>
        <dbReference type="EMBL" id="ALO43163.1"/>
    </source>
</evidence>
<dbReference type="NCBIfam" id="NF007877">
    <property type="entry name" value="PRK10581.1"/>
    <property type="match status" value="1"/>
</dbReference>
<dbReference type="PROSITE" id="PS00723">
    <property type="entry name" value="POLYPRENYL_SYNTHASE_1"/>
    <property type="match status" value="1"/>
</dbReference>
<dbReference type="GO" id="GO:0046872">
    <property type="term" value="F:metal ion binding"/>
    <property type="evidence" value="ECO:0007669"/>
    <property type="project" value="UniProtKB-KW"/>
</dbReference>
<dbReference type="OrthoDB" id="220163at2"/>
<evidence type="ECO:0000256" key="1">
    <source>
        <dbReference type="ARBA" id="ARBA00001946"/>
    </source>
</evidence>
<evidence type="ECO:0000256" key="6">
    <source>
        <dbReference type="ARBA" id="ARBA00023229"/>
    </source>
</evidence>
<dbReference type="SUPFAM" id="SSF48576">
    <property type="entry name" value="Terpenoid synthases"/>
    <property type="match status" value="1"/>
</dbReference>
<comment type="similarity">
    <text evidence="2 7">Belongs to the FPP/GGPP synthase family.</text>
</comment>
<dbReference type="Pfam" id="PF00348">
    <property type="entry name" value="polyprenyl_synt"/>
    <property type="match status" value="1"/>
</dbReference>
<reference evidence="8 9" key="1">
    <citation type="submission" date="2015-11" db="EMBL/GenBank/DDBJ databases">
        <authorList>
            <person name="Zhang Y."/>
            <person name="Guo Z."/>
        </authorList>
    </citation>
    <scope>NUCLEOTIDE SEQUENCE [LARGE SCALE GENOMIC DNA]</scope>
    <source>
        <strain evidence="8 9">KCTC 12086</strain>
    </source>
</reference>
<dbReference type="NCBIfam" id="NF045485">
    <property type="entry name" value="FPPsyn"/>
    <property type="match status" value="1"/>
</dbReference>
<dbReference type="Gene3D" id="1.10.600.10">
    <property type="entry name" value="Farnesyl Diphosphate Synthase"/>
    <property type="match status" value="1"/>
</dbReference>
<dbReference type="InterPro" id="IPR053378">
    <property type="entry name" value="Prenyl_diphosphate_synthase"/>
</dbReference>
<dbReference type="InterPro" id="IPR033749">
    <property type="entry name" value="Polyprenyl_synt_CS"/>
</dbReference>
<accession>A0A0S2K4A4</accession>
<dbReference type="PANTHER" id="PTHR43281">
    <property type="entry name" value="FARNESYL DIPHOSPHATE SYNTHASE"/>
    <property type="match status" value="1"/>
</dbReference>
<dbReference type="InterPro" id="IPR008949">
    <property type="entry name" value="Isoprenoid_synthase_dom_sf"/>
</dbReference>
<dbReference type="GO" id="GO:0005737">
    <property type="term" value="C:cytoplasm"/>
    <property type="evidence" value="ECO:0007669"/>
    <property type="project" value="UniProtKB-ARBA"/>
</dbReference>
<dbReference type="GO" id="GO:0008654">
    <property type="term" value="P:phospholipid biosynthetic process"/>
    <property type="evidence" value="ECO:0007669"/>
    <property type="project" value="UniProtKB-ARBA"/>
</dbReference>
<organism evidence="8 9">
    <name type="scientific">Pseudoalteromonas phenolica</name>
    <dbReference type="NCBI Taxonomy" id="161398"/>
    <lineage>
        <taxon>Bacteria</taxon>
        <taxon>Pseudomonadati</taxon>
        <taxon>Pseudomonadota</taxon>
        <taxon>Gammaproteobacteria</taxon>
        <taxon>Alteromonadales</taxon>
        <taxon>Pseudoalteromonadaceae</taxon>
        <taxon>Pseudoalteromonas</taxon>
    </lineage>
</organism>
<evidence type="ECO:0000256" key="4">
    <source>
        <dbReference type="ARBA" id="ARBA00022723"/>
    </source>
</evidence>
<evidence type="ECO:0000313" key="9">
    <source>
        <dbReference type="Proteomes" id="UP000061457"/>
    </source>
</evidence>
<dbReference type="AlphaFoldDB" id="A0A0S2K4A4"/>
<dbReference type="STRING" id="161398.PP2015_2676"/>
<dbReference type="PANTHER" id="PTHR43281:SF1">
    <property type="entry name" value="FARNESYL DIPHOSPHATE SYNTHASE"/>
    <property type="match status" value="1"/>
</dbReference>
<dbReference type="GO" id="GO:0016114">
    <property type="term" value="P:terpenoid biosynthetic process"/>
    <property type="evidence" value="ECO:0007669"/>
    <property type="project" value="UniProtKB-ARBA"/>
</dbReference>
<evidence type="ECO:0000256" key="2">
    <source>
        <dbReference type="ARBA" id="ARBA00006706"/>
    </source>
</evidence>
<sequence length="295" mass="31945">MNILEHISTAQNRLDSYISNYFSIPLDTDDTVKSATFYSINNGGKRLRPFLVYTVGKLLGAKESDLDVAAAAIECIHSYSLVHDDLPAMDDDDLRRGKPTCHIAYDEAQAILAGDALQTLAFEFLSVHEFSVPAKQQIKMINALAVASGLQGMVGGQALDIAATDKSITLIELERIHRLKTGALLKCAIQLGALCAPDVEESIIAALEKYGRNLGLAFQVQDDILDIEGDTAVLGKPQGSDLDNHKSTYPALLGLNGAKQKAHQLVADALLALDEIPHNTDVLAELAKYIIERDH</sequence>
<evidence type="ECO:0000256" key="5">
    <source>
        <dbReference type="ARBA" id="ARBA00022842"/>
    </source>
</evidence>
<dbReference type="RefSeq" id="WP_058030841.1">
    <property type="nucleotide sequence ID" value="NZ_CP013187.1"/>
</dbReference>
<name>A0A0S2K4A4_9GAMM</name>
<dbReference type="PATRIC" id="fig|161398.10.peg.2732"/>
<keyword evidence="4" id="KW-0479">Metal-binding</keyword>
<keyword evidence="5" id="KW-0460">Magnesium</keyword>
<dbReference type="GO" id="GO:0004659">
    <property type="term" value="F:prenyltransferase activity"/>
    <property type="evidence" value="ECO:0007669"/>
    <property type="project" value="InterPro"/>
</dbReference>
<dbReference type="Proteomes" id="UP000061457">
    <property type="component" value="Chromosome I"/>
</dbReference>
<keyword evidence="3 7" id="KW-0808">Transferase</keyword>
<dbReference type="KEGG" id="pphe:PP2015_2676"/>
<evidence type="ECO:0000256" key="3">
    <source>
        <dbReference type="ARBA" id="ARBA00022679"/>
    </source>
</evidence>
<keyword evidence="6" id="KW-0414">Isoprene biosynthesis</keyword>
<dbReference type="SFLD" id="SFLDG01017">
    <property type="entry name" value="Polyprenyl_Transferase_Like"/>
    <property type="match status" value="1"/>
</dbReference>
<dbReference type="InterPro" id="IPR000092">
    <property type="entry name" value="Polyprenyl_synt"/>
</dbReference>
<dbReference type="CDD" id="cd00685">
    <property type="entry name" value="Trans_IPPS_HT"/>
    <property type="match status" value="1"/>
</dbReference>
<proteinExistence type="inferred from homology"/>
<dbReference type="EMBL" id="CP013187">
    <property type="protein sequence ID" value="ALO43163.1"/>
    <property type="molecule type" value="Genomic_DNA"/>
</dbReference>